<reference evidence="1 2" key="1">
    <citation type="submission" date="2020-04" db="EMBL/GenBank/DDBJ databases">
        <title>Molecular characterization of pseudomonads from Agaricus bisporus reveal novel blotch 2 pathogens in Western Europe.</title>
        <authorList>
            <person name="Taparia T."/>
            <person name="Krijger M."/>
            <person name="Haynes E."/>
            <person name="Elpinstone J.G."/>
            <person name="Noble R."/>
            <person name="Van Der Wolf J."/>
        </authorList>
    </citation>
    <scope>NUCLEOTIDE SEQUENCE [LARGE SCALE GENOMIC DNA]</scope>
    <source>
        <strain evidence="1 2">P7765</strain>
    </source>
</reference>
<dbReference type="InterPro" id="IPR009649">
    <property type="entry name" value="TraU"/>
</dbReference>
<dbReference type="AlphaFoldDB" id="A0A7Y7ZF51"/>
<evidence type="ECO:0000313" key="1">
    <source>
        <dbReference type="EMBL" id="NWC83851.1"/>
    </source>
</evidence>
<comment type="caution">
    <text evidence="1">The sequence shown here is derived from an EMBL/GenBank/DDBJ whole genome shotgun (WGS) entry which is preliminary data.</text>
</comment>
<protein>
    <submittedName>
        <fullName evidence="1">TraU family protein</fullName>
    </submittedName>
</protein>
<evidence type="ECO:0000313" key="2">
    <source>
        <dbReference type="Proteomes" id="UP000542695"/>
    </source>
</evidence>
<gene>
    <name evidence="1" type="ORF">HX798_26720</name>
</gene>
<dbReference type="EMBL" id="JACARV010000107">
    <property type="protein sequence ID" value="NWC83851.1"/>
    <property type="molecule type" value="Genomic_DNA"/>
</dbReference>
<sequence length="324" mass="35256">MTTDALVCKDAGLFSGKLFTDICWSCMFPIRVAGISITPGDAPSGATKKPFCMCQDNLGLYKPGIINSMWEPARLIEVVRQPGCAMSLGGATLPIGDKRSWGTQTDAVGGNSISKEKLSFYHVHYYAFPILSILELYMPKRCSPDGYADFDIIELTEIDPTWNNDELAFFTHPESAAVANPIAQSACAADAALGVAGKEGSTAFWWCAGTWGSIYPMSGATLPNDFGRTTSLLAARSIAQMHRRGMAHLSMGDETVCRGSIFPTIPKGQYKLASFFPRSETKKGHYIGAHPMTWQGGEGRVLPVVGEDAMYVMFRWNDCCNTIE</sequence>
<organism evidence="1 2">
    <name type="scientific">Pseudomonas putida</name>
    <name type="common">Arthrobacter siderocapsulatus</name>
    <dbReference type="NCBI Taxonomy" id="303"/>
    <lineage>
        <taxon>Bacteria</taxon>
        <taxon>Pseudomonadati</taxon>
        <taxon>Pseudomonadota</taxon>
        <taxon>Gammaproteobacteria</taxon>
        <taxon>Pseudomonadales</taxon>
        <taxon>Pseudomonadaceae</taxon>
        <taxon>Pseudomonas</taxon>
    </lineage>
</organism>
<accession>A0A7Y7ZF51</accession>
<dbReference type="Pfam" id="PF06834">
    <property type="entry name" value="TraU"/>
    <property type="match status" value="1"/>
</dbReference>
<dbReference type="Proteomes" id="UP000542695">
    <property type="component" value="Unassembled WGS sequence"/>
</dbReference>
<name>A0A7Y7ZF51_PSEPU</name>
<proteinExistence type="predicted"/>